<keyword evidence="3" id="KW-1185">Reference proteome</keyword>
<dbReference type="Proteomes" id="UP001642409">
    <property type="component" value="Unassembled WGS sequence"/>
</dbReference>
<organism evidence="1">
    <name type="scientific">Hexamita inflata</name>
    <dbReference type="NCBI Taxonomy" id="28002"/>
    <lineage>
        <taxon>Eukaryota</taxon>
        <taxon>Metamonada</taxon>
        <taxon>Diplomonadida</taxon>
        <taxon>Hexamitidae</taxon>
        <taxon>Hexamitinae</taxon>
        <taxon>Hexamita</taxon>
    </lineage>
</organism>
<evidence type="ECO:0000313" key="1">
    <source>
        <dbReference type="EMBL" id="CAI9915389.1"/>
    </source>
</evidence>
<proteinExistence type="predicted"/>
<reference evidence="2 3" key="2">
    <citation type="submission" date="2024-07" db="EMBL/GenBank/DDBJ databases">
        <authorList>
            <person name="Akdeniz Z."/>
        </authorList>
    </citation>
    <scope>NUCLEOTIDE SEQUENCE [LARGE SCALE GENOMIC DNA]</scope>
</reference>
<dbReference type="EMBL" id="CATOUU010000073">
    <property type="protein sequence ID" value="CAI9915389.1"/>
    <property type="molecule type" value="Genomic_DNA"/>
</dbReference>
<sequence length="126" mass="14786">MQRQLFSSIQSQYDLDAHVQANFSYNKMEIVQKPQLYNNKLVQKVILQNQDIKTRGIKTHQQPFILSDISKSRSYTQSQEITILPNLEVRDNAIRSISPLKLKRQESRAIIQRSLPFRKSSLRDLD</sequence>
<protein>
    <submittedName>
        <fullName evidence="2">Hypothetical_protein</fullName>
    </submittedName>
</protein>
<reference evidence="1" key="1">
    <citation type="submission" date="2023-06" db="EMBL/GenBank/DDBJ databases">
        <authorList>
            <person name="Kurt Z."/>
        </authorList>
    </citation>
    <scope>NUCLEOTIDE SEQUENCE</scope>
</reference>
<name>A0AA86NAH6_9EUKA</name>
<evidence type="ECO:0000313" key="2">
    <source>
        <dbReference type="EMBL" id="CAL6099392.1"/>
    </source>
</evidence>
<dbReference type="EMBL" id="CAXDID020000519">
    <property type="protein sequence ID" value="CAL6099392.1"/>
    <property type="molecule type" value="Genomic_DNA"/>
</dbReference>
<comment type="caution">
    <text evidence="1">The sequence shown here is derived from an EMBL/GenBank/DDBJ whole genome shotgun (WGS) entry which is preliminary data.</text>
</comment>
<evidence type="ECO:0000313" key="3">
    <source>
        <dbReference type="Proteomes" id="UP001642409"/>
    </source>
</evidence>
<accession>A0AA86NAH6</accession>
<gene>
    <name evidence="1" type="ORF">HINF_LOCUS3034</name>
    <name evidence="2" type="ORF">HINF_LOCUS70059</name>
</gene>
<dbReference type="AlphaFoldDB" id="A0AA86NAH6"/>